<feature type="binding site" evidence="20">
    <location>
        <position position="17"/>
    </location>
    <ligand>
        <name>Zn(2+)</name>
        <dbReference type="ChEBI" id="CHEBI:29105"/>
    </ligand>
</feature>
<evidence type="ECO:0000256" key="4">
    <source>
        <dbReference type="ARBA" id="ARBA00010284"/>
    </source>
</evidence>
<feature type="compositionally biased region" description="Acidic residues" evidence="21">
    <location>
        <begin position="281"/>
        <end position="305"/>
    </location>
</feature>
<evidence type="ECO:0000256" key="18">
    <source>
        <dbReference type="ARBA" id="ARBA00049152"/>
    </source>
</evidence>
<keyword evidence="12 19" id="KW-0276">Fatty acid metabolism</keyword>
<keyword evidence="25" id="KW-1185">Reference proteome</keyword>
<keyword evidence="8 19" id="KW-0808">Transferase</keyword>
<feature type="region of interest" description="Disordered" evidence="21">
    <location>
        <begin position="268"/>
        <end position="314"/>
    </location>
</feature>
<accession>A0A931GNC7</accession>
<evidence type="ECO:0000256" key="12">
    <source>
        <dbReference type="ARBA" id="ARBA00022832"/>
    </source>
</evidence>
<evidence type="ECO:0000256" key="15">
    <source>
        <dbReference type="ARBA" id="ARBA00023098"/>
    </source>
</evidence>
<dbReference type="GO" id="GO:0005524">
    <property type="term" value="F:ATP binding"/>
    <property type="evidence" value="ECO:0007669"/>
    <property type="project" value="UniProtKB-KW"/>
</dbReference>
<comment type="function">
    <text evidence="19">Component of the acetyl coenzyme A carboxylase (ACC) complex. First, biotin carboxylase catalyzes the carboxylation of biotin on its carrier protein (BCCP) and then the CO(2) group is transferred by the carboxyltransferase to acetyl-CoA to form malonyl-CoA.</text>
</comment>
<dbReference type="GO" id="GO:0008270">
    <property type="term" value="F:zinc ion binding"/>
    <property type="evidence" value="ECO:0007669"/>
    <property type="project" value="UniProtKB-UniRule"/>
</dbReference>
<keyword evidence="13 20" id="KW-0862">Zinc</keyword>
<dbReference type="InterPro" id="IPR000438">
    <property type="entry name" value="Acetyl_CoA_COase_Trfase_b_su"/>
</dbReference>
<dbReference type="InterPro" id="IPR001095">
    <property type="entry name" value="Acetyl_CoA_COase_a_su"/>
</dbReference>
<comment type="catalytic activity">
    <reaction evidence="18 19">
        <text>N(6)-carboxybiotinyl-L-lysyl-[protein] + acetyl-CoA = N(6)-biotinyl-L-lysyl-[protein] + malonyl-CoA</text>
        <dbReference type="Rhea" id="RHEA:54728"/>
        <dbReference type="Rhea" id="RHEA-COMP:10505"/>
        <dbReference type="Rhea" id="RHEA-COMP:10506"/>
        <dbReference type="ChEBI" id="CHEBI:57288"/>
        <dbReference type="ChEBI" id="CHEBI:57384"/>
        <dbReference type="ChEBI" id="CHEBI:83144"/>
        <dbReference type="ChEBI" id="CHEBI:83145"/>
        <dbReference type="EC" id="2.1.3.15"/>
    </reaction>
</comment>
<comment type="caution">
    <text evidence="24">The sequence shown here is derived from an EMBL/GenBank/DDBJ whole genome shotgun (WGS) entry which is preliminary data.</text>
</comment>
<keyword evidence="10 19" id="KW-0547">Nucleotide-binding</keyword>
<evidence type="ECO:0000256" key="8">
    <source>
        <dbReference type="ARBA" id="ARBA00022679"/>
    </source>
</evidence>
<dbReference type="Pfam" id="PF01039">
    <property type="entry name" value="Carboxyl_trans"/>
    <property type="match status" value="1"/>
</dbReference>
<dbReference type="GO" id="GO:0003989">
    <property type="term" value="F:acetyl-CoA carboxylase activity"/>
    <property type="evidence" value="ECO:0007669"/>
    <property type="project" value="InterPro"/>
</dbReference>
<dbReference type="HAMAP" id="MF_01395">
    <property type="entry name" value="AcetylCoA_CT_beta"/>
    <property type="match status" value="1"/>
</dbReference>
<evidence type="ECO:0000256" key="11">
    <source>
        <dbReference type="ARBA" id="ARBA00022771"/>
    </source>
</evidence>
<evidence type="ECO:0000256" key="14">
    <source>
        <dbReference type="ARBA" id="ARBA00022840"/>
    </source>
</evidence>
<evidence type="ECO:0000256" key="9">
    <source>
        <dbReference type="ARBA" id="ARBA00022723"/>
    </source>
</evidence>
<dbReference type="PRINTS" id="PR01069">
    <property type="entry name" value="ACCCTRFRASEA"/>
</dbReference>
<dbReference type="EMBL" id="JADOUA010000001">
    <property type="protein sequence ID" value="MBG6093632.1"/>
    <property type="molecule type" value="Genomic_DNA"/>
</dbReference>
<dbReference type="PANTHER" id="PTHR42853:SF3">
    <property type="entry name" value="ACETYL-COENZYME A CARBOXYLASE CARBOXYL TRANSFERASE SUBUNIT ALPHA, CHLOROPLASTIC"/>
    <property type="match status" value="1"/>
</dbReference>
<dbReference type="AlphaFoldDB" id="A0A931GNC7"/>
<keyword evidence="7 19" id="KW-0444">Lipid biosynthesis</keyword>
<evidence type="ECO:0000256" key="17">
    <source>
        <dbReference type="ARBA" id="ARBA00025280"/>
    </source>
</evidence>
<evidence type="ECO:0000256" key="3">
    <source>
        <dbReference type="ARBA" id="ARBA00006276"/>
    </source>
</evidence>
<evidence type="ECO:0000256" key="21">
    <source>
        <dbReference type="SAM" id="MobiDB-lite"/>
    </source>
</evidence>
<dbReference type="Gene3D" id="3.90.226.10">
    <property type="entry name" value="2-enoyl-CoA Hydratase, Chain A, domain 1"/>
    <property type="match status" value="2"/>
</dbReference>
<feature type="binding site" evidence="20">
    <location>
        <position position="36"/>
    </location>
    <ligand>
        <name>Zn(2+)</name>
        <dbReference type="ChEBI" id="CHEBI:29105"/>
    </ligand>
</feature>
<keyword evidence="6 19" id="KW-0963">Cytoplasm</keyword>
<keyword evidence="15 19" id="KW-0443">Lipid metabolism</keyword>
<evidence type="ECO:0000256" key="6">
    <source>
        <dbReference type="ARBA" id="ARBA00022490"/>
    </source>
</evidence>
<evidence type="ECO:0000256" key="1">
    <source>
        <dbReference type="ARBA" id="ARBA00004496"/>
    </source>
</evidence>
<comment type="pathway">
    <text evidence="2 19">Lipid metabolism; malonyl-CoA biosynthesis; malonyl-CoA from acetyl-CoA: step 1/1.</text>
</comment>
<dbReference type="InterPro" id="IPR029045">
    <property type="entry name" value="ClpP/crotonase-like_dom_sf"/>
</dbReference>
<evidence type="ECO:0000259" key="22">
    <source>
        <dbReference type="PROSITE" id="PS50980"/>
    </source>
</evidence>
<dbReference type="Pfam" id="PF03255">
    <property type="entry name" value="ACCA"/>
    <property type="match status" value="1"/>
</dbReference>
<keyword evidence="16 19" id="KW-0275">Fatty acid biosynthesis</keyword>
<comment type="cofactor">
    <cofactor evidence="20">
        <name>Zn(2+)</name>
        <dbReference type="ChEBI" id="CHEBI:29105"/>
    </cofactor>
    <text evidence="20">Binds 1 zinc ion per subunit.</text>
</comment>
<dbReference type="InterPro" id="IPR011763">
    <property type="entry name" value="COA_CT_C"/>
</dbReference>
<dbReference type="HAMAP" id="MF_00823">
    <property type="entry name" value="AcetylCoA_CT_alpha"/>
    <property type="match status" value="1"/>
</dbReference>
<comment type="subcellular location">
    <subcellularLocation>
        <location evidence="1 19">Cytoplasm</location>
    </subcellularLocation>
</comment>
<comment type="similarity">
    <text evidence="20">Belongs to the AccD/PCCB family.</text>
</comment>
<dbReference type="GO" id="GO:0006633">
    <property type="term" value="P:fatty acid biosynthetic process"/>
    <property type="evidence" value="ECO:0007669"/>
    <property type="project" value="UniProtKB-KW"/>
</dbReference>
<feature type="domain" description="CoA carboxyltransferase N-terminal" evidence="22">
    <location>
        <begin position="10"/>
        <end position="280"/>
    </location>
</feature>
<keyword evidence="24" id="KW-0436">Ligase</keyword>
<protein>
    <recommendedName>
        <fullName evidence="19 20">Multifunctional fusion protein</fullName>
    </recommendedName>
    <domain>
        <recommendedName>
            <fullName evidence="19">Acetyl-coenzyme A carboxylase carboxyl transferase subunit alpha</fullName>
            <shortName evidence="19">ACCase subunit alpha</shortName>
            <shortName evidence="19">Acetyl-CoA carboxylase carboxyltransferase subunit alpha</shortName>
            <ecNumber evidence="19">2.1.3.15</ecNumber>
        </recommendedName>
    </domain>
    <domain>
        <recommendedName>
            <fullName evidence="20">Acetyl-coenzyme A carboxylase carboxyl transferase subunit beta</fullName>
            <shortName evidence="20">ACCase subunit beta</shortName>
            <shortName evidence="20">Acetyl-CoA carboxylase carboxyltransferase subunit beta</shortName>
        </recommendedName>
    </domain>
</protein>
<evidence type="ECO:0000259" key="23">
    <source>
        <dbReference type="PROSITE" id="PS50989"/>
    </source>
</evidence>
<dbReference type="GO" id="GO:0009317">
    <property type="term" value="C:acetyl-CoA carboxylase complex"/>
    <property type="evidence" value="ECO:0007669"/>
    <property type="project" value="InterPro"/>
</dbReference>
<sequence length="602" mass="62743">MTAPAASPPEWVLCPACRSPQYGRRLARNLDVCPLCAAHLRVGAEGRLRQLLDPGTAVPLPGTASTPYDPLGFHDTLPYPERLSRARDASGIDEAVVSAAGEIGGHPLVVAAMDFAFLGGSLGMAAGQRLCDAAAAALERRVPLLTVTASGGARMQEGIFSLRQMARISAAFARLDDAGVLTITLVTDPTYGGVAASVATLADVIVAEPHARMGFAGPRVVRQVTRTELPPGFQSAEWLAERGLIDQVVPRRSLRPVLTSLLACARTNGRQRPASDRPTPVDDEPVDDEPLDGEALDDEPVDGESLDGGPVVRDPDLLALADPWERVQRARQMDRPTTLDYIRSLCTDFQELRGDRTGTDCPALVGGLARFRGRTVVVMGHQKGRTARELSARNFGMASPAGHRKAARLAGLAAKLRSPLITFVDTPGADPRAEAENGGQAGAIAANLRLMARLPVPIVSVITGEGGSGGALALAVSDRLLMLENAVYSVISPEGCAAILWRSEAAAPQAAAALRLDAAGLLRAGVIHGVVREARTAEGGLDRAATTRAVGEAIAAELAEVGAVPVADLAGRRLSGLLENRDDGASGPFALAAASLHKDGAP</sequence>
<comment type="similarity">
    <text evidence="4">In the N-terminal section; belongs to the AccD/PCCB family.</text>
</comment>
<evidence type="ECO:0000256" key="7">
    <source>
        <dbReference type="ARBA" id="ARBA00022516"/>
    </source>
</evidence>
<comment type="subunit">
    <text evidence="19">Acetyl-CoA carboxylase is a heterohexamer composed of biotin carboxyl carrier protein (AccB), biotin carboxylase (AccC) and two subunits each of ACCase subunit alpha (AccA) and ACCase subunit beta (AccD).</text>
</comment>
<name>A0A931GNC7_9ACTN</name>
<dbReference type="GO" id="GO:0016743">
    <property type="term" value="F:carboxyl- or carbamoyltransferase activity"/>
    <property type="evidence" value="ECO:0007669"/>
    <property type="project" value="UniProtKB-UniRule"/>
</dbReference>
<dbReference type="SUPFAM" id="SSF52096">
    <property type="entry name" value="ClpP/crotonase"/>
    <property type="match status" value="2"/>
</dbReference>
<gene>
    <name evidence="19" type="primary">accA</name>
    <name evidence="20" type="synonym">accD</name>
    <name evidence="24" type="ORF">IW256_007745</name>
</gene>
<dbReference type="Pfam" id="PF17848">
    <property type="entry name" value="Zn_ribbon_ACC"/>
    <property type="match status" value="1"/>
</dbReference>
<evidence type="ECO:0000256" key="20">
    <source>
        <dbReference type="HAMAP-Rule" id="MF_01395"/>
    </source>
</evidence>
<proteinExistence type="inferred from homology"/>
<evidence type="ECO:0000256" key="10">
    <source>
        <dbReference type="ARBA" id="ARBA00022741"/>
    </source>
</evidence>
<dbReference type="GO" id="GO:2001295">
    <property type="term" value="P:malonyl-CoA biosynthetic process"/>
    <property type="evidence" value="ECO:0007669"/>
    <property type="project" value="UniProtKB-UniRule"/>
</dbReference>
<reference evidence="24" key="1">
    <citation type="submission" date="2020-11" db="EMBL/GenBank/DDBJ databases">
        <title>Sequencing the genomes of 1000 actinobacteria strains.</title>
        <authorList>
            <person name="Klenk H.-P."/>
        </authorList>
    </citation>
    <scope>NUCLEOTIDE SEQUENCE</scope>
    <source>
        <strain evidence="24">DSM 43175</strain>
    </source>
</reference>
<feature type="domain" description="CoA carboxyltransferase C-terminal" evidence="23">
    <location>
        <begin position="314"/>
        <end position="560"/>
    </location>
</feature>
<keyword evidence="14 19" id="KW-0067">ATP-binding</keyword>
<dbReference type="PANTHER" id="PTHR42853">
    <property type="entry name" value="ACETYL-COENZYME A CARBOXYLASE CARBOXYL TRANSFERASE SUBUNIT ALPHA"/>
    <property type="match status" value="1"/>
</dbReference>
<comment type="subunit">
    <text evidence="5">Acetyl-CoA carboxylase is a heterotetramer composed of biotin carboxyl carrier protein (AccB), biotin carboxylase (AccC) and two subunits of ACCase subunit beta/alpha.</text>
</comment>
<evidence type="ECO:0000256" key="19">
    <source>
        <dbReference type="HAMAP-Rule" id="MF_00823"/>
    </source>
</evidence>
<dbReference type="EC" id="2.1.3.15" evidence="19"/>
<feature type="binding site" evidence="20">
    <location>
        <position position="33"/>
    </location>
    <ligand>
        <name>Zn(2+)</name>
        <dbReference type="ChEBI" id="CHEBI:29105"/>
    </ligand>
</feature>
<dbReference type="Proteomes" id="UP000614047">
    <property type="component" value="Unassembled WGS sequence"/>
</dbReference>
<keyword evidence="11 20" id="KW-0863">Zinc-finger</keyword>
<dbReference type="InterPro" id="IPR041010">
    <property type="entry name" value="Znf-ACC"/>
</dbReference>
<evidence type="ECO:0000313" key="24">
    <source>
        <dbReference type="EMBL" id="MBG6093632.1"/>
    </source>
</evidence>
<dbReference type="InterPro" id="IPR011762">
    <property type="entry name" value="COA_CT_N"/>
</dbReference>
<evidence type="ECO:0000256" key="2">
    <source>
        <dbReference type="ARBA" id="ARBA00004956"/>
    </source>
</evidence>
<keyword evidence="9 20" id="KW-0479">Metal-binding</keyword>
<evidence type="ECO:0000256" key="13">
    <source>
        <dbReference type="ARBA" id="ARBA00022833"/>
    </source>
</evidence>
<dbReference type="PROSITE" id="PS50989">
    <property type="entry name" value="COA_CT_CTER"/>
    <property type="match status" value="1"/>
</dbReference>
<organism evidence="24 25">
    <name type="scientific">Actinomadura viridis</name>
    <dbReference type="NCBI Taxonomy" id="58110"/>
    <lineage>
        <taxon>Bacteria</taxon>
        <taxon>Bacillati</taxon>
        <taxon>Actinomycetota</taxon>
        <taxon>Actinomycetes</taxon>
        <taxon>Streptosporangiales</taxon>
        <taxon>Thermomonosporaceae</taxon>
        <taxon>Actinomadura</taxon>
    </lineage>
</organism>
<comment type="function">
    <text evidence="17 20">Component of the acetyl coenzyme A carboxylase (ACC) complex. Biotin carboxylase (BC) catalyzes the carboxylation of biotin on its carrier protein (BCCP) and then the CO(2) group is transferred by the transcarboxylase to acetyl-CoA to form malonyl-CoA.</text>
</comment>
<feature type="binding site" evidence="20">
    <location>
        <position position="14"/>
    </location>
    <ligand>
        <name>Zn(2+)</name>
        <dbReference type="ChEBI" id="CHEBI:29105"/>
    </ligand>
</feature>
<evidence type="ECO:0000256" key="16">
    <source>
        <dbReference type="ARBA" id="ARBA00023160"/>
    </source>
</evidence>
<feature type="zinc finger region" description="C4-type" evidence="20">
    <location>
        <begin position="14"/>
        <end position="36"/>
    </location>
</feature>
<comment type="similarity">
    <text evidence="3">In the C-terminal section; belongs to the AccA family.</text>
</comment>
<evidence type="ECO:0000256" key="5">
    <source>
        <dbReference type="ARBA" id="ARBA00011664"/>
    </source>
</evidence>
<dbReference type="RefSeq" id="WP_197015670.1">
    <property type="nucleotide sequence ID" value="NZ_BAABES010000003.1"/>
</dbReference>
<dbReference type="PROSITE" id="PS50980">
    <property type="entry name" value="COA_CT_NTER"/>
    <property type="match status" value="1"/>
</dbReference>
<comment type="similarity">
    <text evidence="19">Belongs to the AccA family.</text>
</comment>
<evidence type="ECO:0000313" key="25">
    <source>
        <dbReference type="Proteomes" id="UP000614047"/>
    </source>
</evidence>
<dbReference type="InterPro" id="IPR034733">
    <property type="entry name" value="AcCoA_carboxyl_beta"/>
</dbReference>